<comment type="pathway">
    <text evidence="1 6">Cell wall biogenesis; peptidoglycan biosynthesis.</text>
</comment>
<feature type="chain" id="PRO_5004893513" evidence="7">
    <location>
        <begin position="31"/>
        <end position="149"/>
    </location>
</feature>
<dbReference type="Gene3D" id="2.40.440.10">
    <property type="entry name" value="L,D-transpeptidase catalytic domain-like"/>
    <property type="match status" value="1"/>
</dbReference>
<dbReference type="InterPro" id="IPR005490">
    <property type="entry name" value="LD_TPept_cat_dom"/>
</dbReference>
<evidence type="ECO:0000313" key="9">
    <source>
        <dbReference type="EMBL" id="EWC60348.1"/>
    </source>
</evidence>
<keyword evidence="7" id="KW-0732">Signal</keyword>
<dbReference type="UniPathway" id="UPA00219"/>
<dbReference type="GO" id="GO:0018104">
    <property type="term" value="P:peptidoglycan-protein cross-linking"/>
    <property type="evidence" value="ECO:0007669"/>
    <property type="project" value="TreeGrafter"/>
</dbReference>
<keyword evidence="3 6" id="KW-0133">Cell shape</keyword>
<dbReference type="GO" id="GO:0071972">
    <property type="term" value="F:peptidoglycan L,D-transpeptidase activity"/>
    <property type="evidence" value="ECO:0007669"/>
    <property type="project" value="TreeGrafter"/>
</dbReference>
<protein>
    <submittedName>
        <fullName evidence="9">Putative secreted protein</fullName>
    </submittedName>
</protein>
<keyword evidence="4 6" id="KW-0573">Peptidoglycan synthesis</keyword>
<dbReference type="STRING" id="909613.UO65_4456"/>
<evidence type="ECO:0000256" key="7">
    <source>
        <dbReference type="SAM" id="SignalP"/>
    </source>
</evidence>
<keyword evidence="2" id="KW-0808">Transferase</keyword>
<evidence type="ECO:0000256" key="5">
    <source>
        <dbReference type="ARBA" id="ARBA00023316"/>
    </source>
</evidence>
<evidence type="ECO:0000259" key="8">
    <source>
        <dbReference type="PROSITE" id="PS52029"/>
    </source>
</evidence>
<dbReference type="PANTHER" id="PTHR30582">
    <property type="entry name" value="L,D-TRANSPEPTIDASE"/>
    <property type="match status" value="1"/>
</dbReference>
<dbReference type="InterPro" id="IPR038063">
    <property type="entry name" value="Transpep_catalytic_dom"/>
</dbReference>
<comment type="caution">
    <text evidence="9">The sequence shown here is derived from an EMBL/GenBank/DDBJ whole genome shotgun (WGS) entry which is preliminary data.</text>
</comment>
<dbReference type="PROSITE" id="PS52029">
    <property type="entry name" value="LD_TPASE"/>
    <property type="match status" value="1"/>
</dbReference>
<feature type="active site" description="Proton donor/acceptor" evidence="6">
    <location>
        <position position="113"/>
    </location>
</feature>
<dbReference type="eggNOG" id="COG1376">
    <property type="taxonomic scope" value="Bacteria"/>
</dbReference>
<proteinExistence type="predicted"/>
<keyword evidence="10" id="KW-1185">Reference proteome</keyword>
<gene>
    <name evidence="9" type="ORF">UO65_4456</name>
</gene>
<dbReference type="CDD" id="cd16913">
    <property type="entry name" value="YkuD_like"/>
    <property type="match status" value="1"/>
</dbReference>
<dbReference type="Proteomes" id="UP000019277">
    <property type="component" value="Unassembled WGS sequence"/>
</dbReference>
<evidence type="ECO:0000256" key="3">
    <source>
        <dbReference type="ARBA" id="ARBA00022960"/>
    </source>
</evidence>
<feature type="signal peptide" evidence="7">
    <location>
        <begin position="1"/>
        <end position="30"/>
    </location>
</feature>
<organism evidence="9 10">
    <name type="scientific">Actinokineospora spheciospongiae</name>
    <dbReference type="NCBI Taxonomy" id="909613"/>
    <lineage>
        <taxon>Bacteria</taxon>
        <taxon>Bacillati</taxon>
        <taxon>Actinomycetota</taxon>
        <taxon>Actinomycetes</taxon>
        <taxon>Pseudonocardiales</taxon>
        <taxon>Pseudonocardiaceae</taxon>
        <taxon>Actinokineospora</taxon>
    </lineage>
</organism>
<sequence>MGTLRRMAGIAAATAAVGTAVTLGAPAASAAEQGRVCAPEAKACVSLSTRTTWLMADGVAYYGGVPITSGKPGYETPPGTYHVTFKNIDHWSKAYDAPMPYAVFFTESGIAFHEGSLTQASHGCIHLSQAAAKLYFDSLQPGDVVQVVP</sequence>
<dbReference type="EMBL" id="AYXG01000165">
    <property type="protein sequence ID" value="EWC60348.1"/>
    <property type="molecule type" value="Genomic_DNA"/>
</dbReference>
<dbReference type="PANTHER" id="PTHR30582:SF33">
    <property type="entry name" value="EXPORTED PROTEIN"/>
    <property type="match status" value="1"/>
</dbReference>
<feature type="active site" description="Nucleophile" evidence="6">
    <location>
        <position position="124"/>
    </location>
</feature>
<evidence type="ECO:0000256" key="4">
    <source>
        <dbReference type="ARBA" id="ARBA00022984"/>
    </source>
</evidence>
<name>W7IJ51_9PSEU</name>
<evidence type="ECO:0000256" key="1">
    <source>
        <dbReference type="ARBA" id="ARBA00004752"/>
    </source>
</evidence>
<dbReference type="PATRIC" id="fig|909613.9.peg.4458"/>
<evidence type="ECO:0000256" key="6">
    <source>
        <dbReference type="PROSITE-ProRule" id="PRU01373"/>
    </source>
</evidence>
<dbReference type="GO" id="GO:0071555">
    <property type="term" value="P:cell wall organization"/>
    <property type="evidence" value="ECO:0007669"/>
    <property type="project" value="UniProtKB-UniRule"/>
</dbReference>
<dbReference type="AlphaFoldDB" id="W7IJ51"/>
<evidence type="ECO:0000313" key="10">
    <source>
        <dbReference type="Proteomes" id="UP000019277"/>
    </source>
</evidence>
<keyword evidence="5 6" id="KW-0961">Cell wall biogenesis/degradation</keyword>
<feature type="domain" description="L,D-TPase catalytic" evidence="8">
    <location>
        <begin position="41"/>
        <end position="148"/>
    </location>
</feature>
<accession>W7IJ51</accession>
<dbReference type="GO" id="GO:0005576">
    <property type="term" value="C:extracellular region"/>
    <property type="evidence" value="ECO:0007669"/>
    <property type="project" value="TreeGrafter"/>
</dbReference>
<evidence type="ECO:0000256" key="2">
    <source>
        <dbReference type="ARBA" id="ARBA00022679"/>
    </source>
</evidence>
<dbReference type="SUPFAM" id="SSF141523">
    <property type="entry name" value="L,D-transpeptidase catalytic domain-like"/>
    <property type="match status" value="1"/>
</dbReference>
<dbReference type="Pfam" id="PF03734">
    <property type="entry name" value="YkuD"/>
    <property type="match status" value="1"/>
</dbReference>
<reference evidence="9 10" key="1">
    <citation type="journal article" date="2014" name="Genome Announc.">
        <title>Draft Genome Sequence of the Antitrypanosomally Active Sponge-Associated Bacterium Actinokineospora sp. Strain EG49.</title>
        <authorList>
            <person name="Harjes J."/>
            <person name="Ryu T."/>
            <person name="Abdelmohsen U.R."/>
            <person name="Moitinho-Silva L."/>
            <person name="Horn H."/>
            <person name="Ravasi T."/>
            <person name="Hentschel U."/>
        </authorList>
    </citation>
    <scope>NUCLEOTIDE SEQUENCE [LARGE SCALE GENOMIC DNA]</scope>
    <source>
        <strain evidence="9 10">EG49</strain>
    </source>
</reference>
<dbReference type="GO" id="GO:0008360">
    <property type="term" value="P:regulation of cell shape"/>
    <property type="evidence" value="ECO:0007669"/>
    <property type="project" value="UniProtKB-UniRule"/>
</dbReference>
<dbReference type="InterPro" id="IPR050979">
    <property type="entry name" value="LD-transpeptidase"/>
</dbReference>
<dbReference type="GO" id="GO:0016740">
    <property type="term" value="F:transferase activity"/>
    <property type="evidence" value="ECO:0007669"/>
    <property type="project" value="UniProtKB-KW"/>
</dbReference>